<comment type="caution">
    <text evidence="3">The sequence shown here is derived from an EMBL/GenBank/DDBJ whole genome shotgun (WGS) entry which is preliminary data.</text>
</comment>
<reference evidence="3" key="1">
    <citation type="submission" date="2019-03" db="EMBL/GenBank/DDBJ databases">
        <title>Long read genome sequence of the mycoparasitic Pythium oligandrum ATCC 38472 isolated from sugarbeet rhizosphere.</title>
        <authorList>
            <person name="Gaulin E."/>
        </authorList>
    </citation>
    <scope>NUCLEOTIDE SEQUENCE</scope>
    <source>
        <strain evidence="3">ATCC 38472_TT</strain>
    </source>
</reference>
<feature type="compositionally biased region" description="Polar residues" evidence="1">
    <location>
        <begin position="279"/>
        <end position="290"/>
    </location>
</feature>
<feature type="compositionally biased region" description="Low complexity" evidence="1">
    <location>
        <begin position="606"/>
        <end position="617"/>
    </location>
</feature>
<feature type="compositionally biased region" description="Basic and acidic residues" evidence="1">
    <location>
        <begin position="263"/>
        <end position="273"/>
    </location>
</feature>
<evidence type="ECO:0000313" key="4">
    <source>
        <dbReference type="Proteomes" id="UP000794436"/>
    </source>
</evidence>
<dbReference type="CDD" id="cd00060">
    <property type="entry name" value="FHA"/>
    <property type="match status" value="1"/>
</dbReference>
<evidence type="ECO:0000256" key="1">
    <source>
        <dbReference type="SAM" id="MobiDB-lite"/>
    </source>
</evidence>
<dbReference type="SUPFAM" id="SSF49879">
    <property type="entry name" value="SMAD/FHA domain"/>
    <property type="match status" value="1"/>
</dbReference>
<proteinExistence type="predicted"/>
<dbReference type="PROSITE" id="PS50006">
    <property type="entry name" value="FHA_DOMAIN"/>
    <property type="match status" value="1"/>
</dbReference>
<protein>
    <recommendedName>
        <fullName evidence="2">FHA domain-containing protein</fullName>
    </recommendedName>
</protein>
<gene>
    <name evidence="3" type="ORF">Poli38472_001940</name>
</gene>
<feature type="compositionally biased region" description="Basic and acidic residues" evidence="1">
    <location>
        <begin position="325"/>
        <end position="342"/>
    </location>
</feature>
<feature type="region of interest" description="Disordered" evidence="1">
    <location>
        <begin position="551"/>
        <end position="584"/>
    </location>
</feature>
<feature type="compositionally biased region" description="Polar residues" evidence="1">
    <location>
        <begin position="480"/>
        <end position="493"/>
    </location>
</feature>
<dbReference type="InterPro" id="IPR000253">
    <property type="entry name" value="FHA_dom"/>
</dbReference>
<accession>A0A8K1CV27</accession>
<keyword evidence="4" id="KW-1185">Reference proteome</keyword>
<evidence type="ECO:0000313" key="3">
    <source>
        <dbReference type="EMBL" id="TMW69784.1"/>
    </source>
</evidence>
<dbReference type="Pfam" id="PF00498">
    <property type="entry name" value="FHA"/>
    <property type="match status" value="1"/>
</dbReference>
<dbReference type="AlphaFoldDB" id="A0A8K1CV27"/>
<dbReference type="OrthoDB" id="73252at2759"/>
<sequence length="763" mass="83185">MHEPTPSCVVLRVRNRRTNVVRATEPLAPSPDGIAIGRESIATFQCHLDPHVSATQGTLECTSKHGIWIYVDHSERGTRVNRERLVHHDAVIVRHGDCLECGDTEITLTIQRPGLAITKPTTTKTASISPNQQSLLAKQAVPNIITSRPTPRSGHPPEYINSPIPGSTWRKKRHSMTAMTMRMPMQIPAVSSSQAFVRKTPATSPLVPSAPSTPPRLETTPRQMHHHHAIQSPQSAYYHVKWKDEVDQRRAKRIQEEVENENEPTKETSKRDPPPPLEYSSSPVDATSFLNRAAPPQAATQPPPPPSSVPVATTTKMPSPPPHSSYRDPRLDMPARKAKPDTLRIQISKKMAGYAQAGGPRQKEPVVSPNQDAMTPPGAGAPVLPARTSPGACTNDQATRPTPLSRGITIPIPSTMPQSTAIASAASKLKKRLDFTPPASPVAHQDILRQKQSLLNILKNKYKEEQLLKQQQEEWMRSQYASPPSMSPINTKAGTEGKFPSRVSSPVAATADEEDIEMPVKAPALLRTVSLGYHQPSPRLTAAVLASRARKGSFDDRRGGSQSSSSHGNNSPAHAASSRHHHGNRHNTAAMMGQLARDDPHRASDELSVSSSASTEPSNHRRITRSLSFSSSKAASSGELSDFLGYEEDGDGFTSFTTHTFFGESQGEDGRPRGRSRRRVDELQTRDDTSLLGSTEFIKSSSPQKKQRGVDDDTLDLDLDGVIRSPSSAANLASIPSTRLRGAGPQFFKRRSQLGIDLTPQVT</sequence>
<dbReference type="InterPro" id="IPR008984">
    <property type="entry name" value="SMAD_FHA_dom_sf"/>
</dbReference>
<dbReference type="Gene3D" id="2.60.200.20">
    <property type="match status" value="1"/>
</dbReference>
<feature type="compositionally biased region" description="Basic and acidic residues" evidence="1">
    <location>
        <begin position="679"/>
        <end position="688"/>
    </location>
</feature>
<dbReference type="Proteomes" id="UP000794436">
    <property type="component" value="Unassembled WGS sequence"/>
</dbReference>
<feature type="region of interest" description="Disordered" evidence="1">
    <location>
        <begin position="255"/>
        <end position="425"/>
    </location>
</feature>
<feature type="region of interest" description="Disordered" evidence="1">
    <location>
        <begin position="194"/>
        <end position="236"/>
    </location>
</feature>
<dbReference type="EMBL" id="SPLM01000001">
    <property type="protein sequence ID" value="TMW69784.1"/>
    <property type="molecule type" value="Genomic_DNA"/>
</dbReference>
<name>A0A8K1CV27_PYTOL</name>
<feature type="region of interest" description="Disordered" evidence="1">
    <location>
        <begin position="147"/>
        <end position="170"/>
    </location>
</feature>
<evidence type="ECO:0000259" key="2">
    <source>
        <dbReference type="PROSITE" id="PS50006"/>
    </source>
</evidence>
<organism evidence="3 4">
    <name type="scientific">Pythium oligandrum</name>
    <name type="common">Mycoparasitic fungus</name>
    <dbReference type="NCBI Taxonomy" id="41045"/>
    <lineage>
        <taxon>Eukaryota</taxon>
        <taxon>Sar</taxon>
        <taxon>Stramenopiles</taxon>
        <taxon>Oomycota</taxon>
        <taxon>Peronosporomycetes</taxon>
        <taxon>Pythiales</taxon>
        <taxon>Pythiaceae</taxon>
        <taxon>Pythium</taxon>
    </lineage>
</organism>
<feature type="compositionally biased region" description="Low complexity" evidence="1">
    <location>
        <begin position="560"/>
        <end position="576"/>
    </location>
</feature>
<feature type="region of interest" description="Disordered" evidence="1">
    <location>
        <begin position="480"/>
        <end position="503"/>
    </location>
</feature>
<feature type="domain" description="FHA" evidence="2">
    <location>
        <begin position="34"/>
        <end position="85"/>
    </location>
</feature>
<feature type="region of interest" description="Disordered" evidence="1">
    <location>
        <begin position="655"/>
        <end position="688"/>
    </location>
</feature>
<feature type="region of interest" description="Disordered" evidence="1">
    <location>
        <begin position="597"/>
        <end position="631"/>
    </location>
</feature>
<feature type="compositionally biased region" description="Polar residues" evidence="1">
    <location>
        <begin position="391"/>
        <end position="402"/>
    </location>
</feature>